<name>A0A916RKH1_9HYPH</name>
<accession>A0A916RKH1</accession>
<dbReference type="EMBL" id="BMKB01000006">
    <property type="protein sequence ID" value="GGA60685.1"/>
    <property type="molecule type" value="Genomic_DNA"/>
</dbReference>
<evidence type="ECO:0000313" key="1">
    <source>
        <dbReference type="EMBL" id="GGA60685.1"/>
    </source>
</evidence>
<dbReference type="OrthoDB" id="7950645at2"/>
<comment type="caution">
    <text evidence="1">The sequence shown here is derived from an EMBL/GenBank/DDBJ whole genome shotgun (WGS) entry which is preliminary data.</text>
</comment>
<dbReference type="RefSeq" id="WP_127071344.1">
    <property type="nucleotide sequence ID" value="NZ_BMKB01000006.1"/>
</dbReference>
<dbReference type="Proteomes" id="UP000596977">
    <property type="component" value="Unassembled WGS sequence"/>
</dbReference>
<keyword evidence="2" id="KW-1185">Reference proteome</keyword>
<proteinExistence type="predicted"/>
<gene>
    <name evidence="1" type="ORF">GCM10011499_33690</name>
</gene>
<sequence length="77" mass="8527">MALSAPQMAQADEALRFTLQLKGRAPEVESLSADEATAMFAQGFRFSIFNPEASEIALTRPYKLAHNLDRDTLTIIQ</sequence>
<reference evidence="1 2" key="1">
    <citation type="journal article" date="2014" name="Int. J. Syst. Evol. Microbiol.">
        <title>Complete genome sequence of Corynebacterium casei LMG S-19264T (=DSM 44701T), isolated from a smear-ripened cheese.</title>
        <authorList>
            <consortium name="US DOE Joint Genome Institute (JGI-PGF)"/>
            <person name="Walter F."/>
            <person name="Albersmeier A."/>
            <person name="Kalinowski J."/>
            <person name="Ruckert C."/>
        </authorList>
    </citation>
    <scope>NUCLEOTIDE SEQUENCE [LARGE SCALE GENOMIC DNA]</scope>
    <source>
        <strain evidence="1 2">CGMCC 1.15896</strain>
    </source>
</reference>
<organism evidence="1 2">
    <name type="scientific">Pelagibacterium lentulum</name>
    <dbReference type="NCBI Taxonomy" id="2029865"/>
    <lineage>
        <taxon>Bacteria</taxon>
        <taxon>Pseudomonadati</taxon>
        <taxon>Pseudomonadota</taxon>
        <taxon>Alphaproteobacteria</taxon>
        <taxon>Hyphomicrobiales</taxon>
        <taxon>Devosiaceae</taxon>
        <taxon>Pelagibacterium</taxon>
    </lineage>
</organism>
<dbReference type="AlphaFoldDB" id="A0A916RKH1"/>
<protein>
    <submittedName>
        <fullName evidence="1">Uncharacterized protein</fullName>
    </submittedName>
</protein>
<evidence type="ECO:0000313" key="2">
    <source>
        <dbReference type="Proteomes" id="UP000596977"/>
    </source>
</evidence>